<accession>A0A1I1QT11</accession>
<dbReference type="Proteomes" id="UP000199022">
    <property type="component" value="Unassembled WGS sequence"/>
</dbReference>
<dbReference type="OrthoDB" id="3366604at2"/>
<dbReference type="STRING" id="1225127.SAMN05661030_2946"/>
<dbReference type="Gene3D" id="3.20.20.140">
    <property type="entry name" value="Metal-dependent hydrolases"/>
    <property type="match status" value="1"/>
</dbReference>
<dbReference type="Gene3D" id="2.30.40.10">
    <property type="entry name" value="Urease, subunit C, domain 1"/>
    <property type="match status" value="1"/>
</dbReference>
<dbReference type="InterPro" id="IPR052349">
    <property type="entry name" value="Metallo-hydrolase_Enzymes"/>
</dbReference>
<dbReference type="SUPFAM" id="SSF51338">
    <property type="entry name" value="Composite domain of metallo-dependent hydrolases"/>
    <property type="match status" value="1"/>
</dbReference>
<dbReference type="SUPFAM" id="SSF51556">
    <property type="entry name" value="Metallo-dependent hydrolases"/>
    <property type="match status" value="1"/>
</dbReference>
<organism evidence="1 2">
    <name type="scientific">Klenkia taihuensis</name>
    <dbReference type="NCBI Taxonomy" id="1225127"/>
    <lineage>
        <taxon>Bacteria</taxon>
        <taxon>Bacillati</taxon>
        <taxon>Actinomycetota</taxon>
        <taxon>Actinomycetes</taxon>
        <taxon>Geodermatophilales</taxon>
        <taxon>Geodermatophilaceae</taxon>
        <taxon>Klenkia</taxon>
    </lineage>
</organism>
<dbReference type="AlphaFoldDB" id="A0A1I1QT11"/>
<dbReference type="PANTHER" id="PTHR32027">
    <property type="entry name" value="CYTOSINE DEAMINASE"/>
    <property type="match status" value="1"/>
</dbReference>
<sequence>MSLLLRSVTTVDGDVVDVRCDGGTVAEVAPVLIPGPDDEVHELAGSHLLPAPAEPHAHLDKALTSHRAPNRTGDLAGAIEAIRTIAAGFTHEDLVDRATRAAHEYLANGTTAIRTHADLGAHTGLRHVRALLEVRDALAGLVDVQVVALCSAPWSPGEAEANARLLEEACDLGVDLVGGAPHMWPDRAAGLDLSFGVAQRRGLPLDLHTDETLDPTAQGLLHLAQRVRATGFGPGVTASHCVSLGVHPLEVARATAAEVAAAGVGVVALPQTNLYLQGRESTVATPRGLTAVRALLDAGAVLGAGGDNLRDPFNPMGRADACEAASLLVTSGHLSTREAWDAVSAGARRCMGLPVPAAAPGSVAEFLVVRAESLDAAVAGAGTDRLVVSRGRVVASTQVQRVFPGRVVAQS</sequence>
<reference evidence="2" key="1">
    <citation type="submission" date="2016-10" db="EMBL/GenBank/DDBJ databases">
        <authorList>
            <person name="Varghese N."/>
            <person name="Submissions S."/>
        </authorList>
    </citation>
    <scope>NUCLEOTIDE SEQUENCE [LARGE SCALE GENOMIC DNA]</scope>
    <source>
        <strain evidence="2">DSM 45962</strain>
    </source>
</reference>
<evidence type="ECO:0000313" key="2">
    <source>
        <dbReference type="Proteomes" id="UP000199022"/>
    </source>
</evidence>
<name>A0A1I1QT11_9ACTN</name>
<proteinExistence type="predicted"/>
<dbReference type="EMBL" id="FOMD01000003">
    <property type="protein sequence ID" value="SFD25142.1"/>
    <property type="molecule type" value="Genomic_DNA"/>
</dbReference>
<evidence type="ECO:0000313" key="1">
    <source>
        <dbReference type="EMBL" id="SFD25142.1"/>
    </source>
</evidence>
<dbReference type="RefSeq" id="WP_091560367.1">
    <property type="nucleotide sequence ID" value="NZ_BNAC01000001.1"/>
</dbReference>
<dbReference type="GO" id="GO:0016814">
    <property type="term" value="F:hydrolase activity, acting on carbon-nitrogen (but not peptide) bonds, in cyclic amidines"/>
    <property type="evidence" value="ECO:0007669"/>
    <property type="project" value="TreeGrafter"/>
</dbReference>
<protein>
    <submittedName>
        <fullName evidence="1">Cytosine deaminase</fullName>
    </submittedName>
</protein>
<dbReference type="PANTHER" id="PTHR32027:SF9">
    <property type="entry name" value="BLL3847 PROTEIN"/>
    <property type="match status" value="1"/>
</dbReference>
<dbReference type="InterPro" id="IPR011059">
    <property type="entry name" value="Metal-dep_hydrolase_composite"/>
</dbReference>
<gene>
    <name evidence="1" type="ORF">SAMN05661030_2946</name>
</gene>
<keyword evidence="2" id="KW-1185">Reference proteome</keyword>
<dbReference type="InterPro" id="IPR032466">
    <property type="entry name" value="Metal_Hydrolase"/>
</dbReference>